<dbReference type="PROSITE" id="PS50172">
    <property type="entry name" value="BRCT"/>
    <property type="match status" value="2"/>
</dbReference>
<evidence type="ECO:0000256" key="1">
    <source>
        <dbReference type="ARBA" id="ARBA00004123"/>
    </source>
</evidence>
<dbReference type="PANTHER" id="PTHR15321">
    <property type="entry name" value="TUMOR SUPPRESSOR P53-BINDING PROTEIN 1"/>
    <property type="match status" value="1"/>
</dbReference>
<name>A0AAW1QQG7_9CHLO</name>
<dbReference type="InterPro" id="IPR043151">
    <property type="entry name" value="BAH_sf"/>
</dbReference>
<feature type="compositionally biased region" description="Polar residues" evidence="4">
    <location>
        <begin position="18"/>
        <end position="45"/>
    </location>
</feature>
<dbReference type="GO" id="GO:0042393">
    <property type="term" value="F:histone binding"/>
    <property type="evidence" value="ECO:0007669"/>
    <property type="project" value="TreeGrafter"/>
</dbReference>
<dbReference type="Gene3D" id="3.40.50.10190">
    <property type="entry name" value="BRCT domain"/>
    <property type="match status" value="1"/>
</dbReference>
<accession>A0AAW1QQG7</accession>
<evidence type="ECO:0000256" key="4">
    <source>
        <dbReference type="SAM" id="MobiDB-lite"/>
    </source>
</evidence>
<proteinExistence type="predicted"/>
<feature type="compositionally biased region" description="Low complexity" evidence="4">
    <location>
        <begin position="254"/>
        <end position="273"/>
    </location>
</feature>
<feature type="region of interest" description="Disordered" evidence="4">
    <location>
        <begin position="1"/>
        <end position="45"/>
    </location>
</feature>
<evidence type="ECO:0000256" key="2">
    <source>
        <dbReference type="ARBA" id="ARBA00022763"/>
    </source>
</evidence>
<evidence type="ECO:0008006" key="9">
    <source>
        <dbReference type="Google" id="ProtNLM"/>
    </source>
</evidence>
<feature type="domain" description="BRCT" evidence="5">
    <location>
        <begin position="557"/>
        <end position="672"/>
    </location>
</feature>
<dbReference type="Proteomes" id="UP001489004">
    <property type="component" value="Unassembled WGS sequence"/>
</dbReference>
<reference evidence="7 8" key="1">
    <citation type="journal article" date="2024" name="Nat. Commun.">
        <title>Phylogenomics reveals the evolutionary origins of lichenization in chlorophyte algae.</title>
        <authorList>
            <person name="Puginier C."/>
            <person name="Libourel C."/>
            <person name="Otte J."/>
            <person name="Skaloud P."/>
            <person name="Haon M."/>
            <person name="Grisel S."/>
            <person name="Petersen M."/>
            <person name="Berrin J.G."/>
            <person name="Delaux P.M."/>
            <person name="Dal Grande F."/>
            <person name="Keller J."/>
        </authorList>
    </citation>
    <scope>NUCLEOTIDE SEQUENCE [LARGE SCALE GENOMIC DNA]</scope>
    <source>
        <strain evidence="7 8">SAG 2043</strain>
    </source>
</reference>
<dbReference type="EMBL" id="JALJOR010000002">
    <property type="protein sequence ID" value="KAK9823735.1"/>
    <property type="molecule type" value="Genomic_DNA"/>
</dbReference>
<dbReference type="InterPro" id="IPR047252">
    <property type="entry name" value="TP53BP1-like"/>
</dbReference>
<evidence type="ECO:0000259" key="5">
    <source>
        <dbReference type="PROSITE" id="PS50172"/>
    </source>
</evidence>
<protein>
    <recommendedName>
        <fullName evidence="9">BRCT domain-containing protein</fullName>
    </recommendedName>
</protein>
<dbReference type="InterPro" id="IPR036420">
    <property type="entry name" value="BRCT_dom_sf"/>
</dbReference>
<dbReference type="GO" id="GO:0003682">
    <property type="term" value="F:chromatin binding"/>
    <property type="evidence" value="ECO:0007669"/>
    <property type="project" value="InterPro"/>
</dbReference>
<sequence>MPANLTAVWHGSPPYQTPPSRLQSPQSGGRASRTPGSTGHSSQSPTVLSICGGLTIICSSEPQYCSLTGPEAECSELQQSLVDALEAGLAQGGMYQQVTAGDLKIICAARDCLFKDLGPQVGGRWLRAILRARKDHELQQFDIDDEDPSQEAAAYGPPQDLQVDDTDALACLCTHEEAKQQRRATRKVQHRLRQAAEGAMGPKLRPELRTSQNRDSRLGRQVRLPAQFSQGGSALPAPRLPHSNLRAAGQSKLGAGPVPATAGGEAAAGNAQADSNGDHEADEDAIEDGPFSDDDANDNRKRSLEGAEDQAGAERAPKRRASPGRALLPGTSEPSKRASPKKAKPKSGPLTLTLARHGPNAKDAYSFPDSQSDAGLPPQPPPKRSPAKARAALASPNHQVPAAKATSPLTRQWKQKQLAAQAAAAAMDSQTSKLPQWDRRVQRARKPKARPPARFREAEAKEEPDAEPAAAAGSRKARGSKRPRAAEADPDAADQHGAGQPVRMARKMGCSKCRYARLGCKKCREDAAAPAGAGQEAGLSTTQRRASLGSSGPATAGRGGIFGGLTFLLTGGGGEPGSVEAKRSLEAKKRLTKVIIQHGGQVAEGIPKLQDTRRLSMGCSQPSGIDAVVSDRKVRTFKYLYGLVAGRPVVKAEWITACATSGRRAPPSAEQLWHAGRDAGLRIFEGIRVYVYGDAGFVEGFGQIVQHAGGILMSGLEAAAGPRLTEPACDLAIHYTPPDGQPPPPPARELEALKRSARRLQVPVRDSNWLIAALEAGELPGDFALLGAEPVQPPAGRGGEDALPSQEEPLTCPSQERPPAGLGLQESQHRTYYGAFVKGSLEIGLGDDIEVQAPPGEDLTRIMQIEALWAETPVDGRQRMLARCRRYYRPQETYFKGDANELFHSHDVDNRVSLAAVITKCRVEVTPPTPLSARHLNASQHYSCMYHYDHISGKLEPISDT</sequence>
<keyword evidence="8" id="KW-1185">Reference proteome</keyword>
<dbReference type="Gene3D" id="2.30.30.490">
    <property type="match status" value="1"/>
</dbReference>
<keyword evidence="2" id="KW-0227">DNA damage</keyword>
<dbReference type="InterPro" id="IPR001025">
    <property type="entry name" value="BAH_dom"/>
</dbReference>
<feature type="region of interest" description="Disordered" evidence="4">
    <location>
        <begin position="790"/>
        <end position="820"/>
    </location>
</feature>
<evidence type="ECO:0000259" key="6">
    <source>
        <dbReference type="PROSITE" id="PS51038"/>
    </source>
</evidence>
<dbReference type="SMART" id="SM00292">
    <property type="entry name" value="BRCT"/>
    <property type="match status" value="1"/>
</dbReference>
<comment type="subcellular location">
    <subcellularLocation>
        <location evidence="1">Nucleus</location>
    </subcellularLocation>
</comment>
<feature type="region of interest" description="Disordered" evidence="4">
    <location>
        <begin position="249"/>
        <end position="503"/>
    </location>
</feature>
<organism evidence="7 8">
    <name type="scientific">[Myrmecia] bisecta</name>
    <dbReference type="NCBI Taxonomy" id="41462"/>
    <lineage>
        <taxon>Eukaryota</taxon>
        <taxon>Viridiplantae</taxon>
        <taxon>Chlorophyta</taxon>
        <taxon>core chlorophytes</taxon>
        <taxon>Trebouxiophyceae</taxon>
        <taxon>Trebouxiales</taxon>
        <taxon>Trebouxiaceae</taxon>
        <taxon>Myrmecia</taxon>
    </lineage>
</organism>
<dbReference type="PROSITE" id="PS51038">
    <property type="entry name" value="BAH"/>
    <property type="match status" value="1"/>
</dbReference>
<dbReference type="AlphaFoldDB" id="A0AAW1QQG7"/>
<keyword evidence="3" id="KW-0539">Nucleus</keyword>
<dbReference type="Pfam" id="PF01426">
    <property type="entry name" value="BAH"/>
    <property type="match status" value="1"/>
</dbReference>
<dbReference type="CDD" id="cd17745">
    <property type="entry name" value="BRCT_p53bp1_rpt1"/>
    <property type="match status" value="1"/>
</dbReference>
<dbReference type="GO" id="GO:0045944">
    <property type="term" value="P:positive regulation of transcription by RNA polymerase II"/>
    <property type="evidence" value="ECO:0007669"/>
    <property type="project" value="TreeGrafter"/>
</dbReference>
<dbReference type="SUPFAM" id="SSF52113">
    <property type="entry name" value="BRCT domain"/>
    <property type="match status" value="1"/>
</dbReference>
<dbReference type="PANTHER" id="PTHR15321:SF3">
    <property type="entry name" value="TP53-BINDING PROTEIN 1"/>
    <property type="match status" value="1"/>
</dbReference>
<dbReference type="GO" id="GO:0000077">
    <property type="term" value="P:DNA damage checkpoint signaling"/>
    <property type="evidence" value="ECO:0007669"/>
    <property type="project" value="TreeGrafter"/>
</dbReference>
<feature type="compositionally biased region" description="Acidic residues" evidence="4">
    <location>
        <begin position="280"/>
        <end position="296"/>
    </location>
</feature>
<feature type="region of interest" description="Disordered" evidence="4">
    <location>
        <begin position="140"/>
        <end position="161"/>
    </location>
</feature>
<dbReference type="SMART" id="SM00439">
    <property type="entry name" value="BAH"/>
    <property type="match status" value="1"/>
</dbReference>
<comment type="caution">
    <text evidence="7">The sequence shown here is derived from an EMBL/GenBank/DDBJ whole genome shotgun (WGS) entry which is preliminary data.</text>
</comment>
<feature type="region of interest" description="Disordered" evidence="4">
    <location>
        <begin position="180"/>
        <end position="219"/>
    </location>
</feature>
<evidence type="ECO:0000313" key="8">
    <source>
        <dbReference type="Proteomes" id="UP001489004"/>
    </source>
</evidence>
<evidence type="ECO:0000313" key="7">
    <source>
        <dbReference type="EMBL" id="KAK9823735.1"/>
    </source>
</evidence>
<feature type="domain" description="BRCT" evidence="5">
    <location>
        <begin position="679"/>
        <end position="779"/>
    </location>
</feature>
<gene>
    <name evidence="7" type="ORF">WJX72_005024</name>
</gene>
<dbReference type="InterPro" id="IPR047249">
    <property type="entry name" value="BRCT_p53bp1-like_rpt1"/>
</dbReference>
<feature type="compositionally biased region" description="Polar residues" evidence="4">
    <location>
        <begin position="539"/>
        <end position="550"/>
    </location>
</feature>
<feature type="region of interest" description="Disordered" evidence="4">
    <location>
        <begin position="530"/>
        <end position="555"/>
    </location>
</feature>
<dbReference type="GO" id="GO:0005634">
    <property type="term" value="C:nucleus"/>
    <property type="evidence" value="ECO:0007669"/>
    <property type="project" value="UniProtKB-SubCell"/>
</dbReference>
<feature type="domain" description="BAH" evidence="6">
    <location>
        <begin position="841"/>
        <end position="959"/>
    </location>
</feature>
<feature type="compositionally biased region" description="Basic and acidic residues" evidence="4">
    <location>
        <begin position="454"/>
        <end position="463"/>
    </location>
</feature>
<feature type="compositionally biased region" description="Basic residues" evidence="4">
    <location>
        <begin position="181"/>
        <end position="193"/>
    </location>
</feature>
<dbReference type="InterPro" id="IPR001357">
    <property type="entry name" value="BRCT_dom"/>
</dbReference>
<evidence type="ECO:0000256" key="3">
    <source>
        <dbReference type="ARBA" id="ARBA00023242"/>
    </source>
</evidence>
<feature type="compositionally biased region" description="Basic and acidic residues" evidence="4">
    <location>
        <begin position="204"/>
        <end position="218"/>
    </location>
</feature>
<feature type="compositionally biased region" description="Basic residues" evidence="4">
    <location>
        <begin position="442"/>
        <end position="453"/>
    </location>
</feature>